<name>A0A6G0T3A0_APHGL</name>
<evidence type="ECO:0000259" key="3">
    <source>
        <dbReference type="Pfam" id="PF04677"/>
    </source>
</evidence>
<dbReference type="GO" id="GO:0071014">
    <property type="term" value="C:post-mRNA release spliceosomal complex"/>
    <property type="evidence" value="ECO:0007669"/>
    <property type="project" value="TreeGrafter"/>
</dbReference>
<dbReference type="InterPro" id="IPR036265">
    <property type="entry name" value="HIT-like_sf"/>
</dbReference>
<keyword evidence="5" id="KW-1185">Reference proteome</keyword>
<evidence type="ECO:0000313" key="5">
    <source>
        <dbReference type="Proteomes" id="UP000475862"/>
    </source>
</evidence>
<dbReference type="InterPro" id="IPR006768">
    <property type="entry name" value="Cwf19-like_C_dom-1"/>
</dbReference>
<feature type="domain" description="Cwf19-like C-terminal" evidence="3">
    <location>
        <begin position="316"/>
        <end position="431"/>
    </location>
</feature>
<dbReference type="Pfam" id="PF04677">
    <property type="entry name" value="CwfJ_C_1"/>
    <property type="match status" value="1"/>
</dbReference>
<dbReference type="OrthoDB" id="444325at2759"/>
<protein>
    <recommendedName>
        <fullName evidence="6">Cwf19-like C-terminal domain-containing protein</fullName>
    </recommendedName>
</protein>
<dbReference type="CDD" id="cd07380">
    <property type="entry name" value="MPP_CWF19_N"/>
    <property type="match status" value="1"/>
</dbReference>
<feature type="domain" description="Cwf19-like protein C-terminal" evidence="2">
    <location>
        <begin position="442"/>
        <end position="534"/>
    </location>
</feature>
<evidence type="ECO:0000313" key="4">
    <source>
        <dbReference type="EMBL" id="KAE9525049.1"/>
    </source>
</evidence>
<dbReference type="PANTHER" id="PTHR12072:SF4">
    <property type="entry name" value="CWF19-LIKE PROTEIN 1"/>
    <property type="match status" value="1"/>
</dbReference>
<reference evidence="4 5" key="1">
    <citation type="submission" date="2019-08" db="EMBL/GenBank/DDBJ databases">
        <title>The genome of the soybean aphid Biotype 1, its phylome, world population structure and adaptation to the North American continent.</title>
        <authorList>
            <person name="Giordano R."/>
            <person name="Donthu R.K."/>
            <person name="Hernandez A.G."/>
            <person name="Wright C.L."/>
            <person name="Zimin A.V."/>
        </authorList>
    </citation>
    <scope>NUCLEOTIDE SEQUENCE [LARGE SCALE GENOMIC DNA]</scope>
    <source>
        <tissue evidence="4">Whole aphids</tissue>
    </source>
</reference>
<dbReference type="GO" id="GO:0000398">
    <property type="term" value="P:mRNA splicing, via spliceosome"/>
    <property type="evidence" value="ECO:0007669"/>
    <property type="project" value="TreeGrafter"/>
</dbReference>
<dbReference type="AlphaFoldDB" id="A0A6G0T3A0"/>
<dbReference type="EMBL" id="VYZN01000064">
    <property type="protein sequence ID" value="KAE9525049.1"/>
    <property type="molecule type" value="Genomic_DNA"/>
</dbReference>
<evidence type="ECO:0000256" key="1">
    <source>
        <dbReference type="ARBA" id="ARBA00006795"/>
    </source>
</evidence>
<dbReference type="Proteomes" id="UP000475862">
    <property type="component" value="Unassembled WGS sequence"/>
</dbReference>
<comment type="similarity">
    <text evidence="1">Belongs to the CWF19 family.</text>
</comment>
<gene>
    <name evidence="4" type="ORF">AGLY_014463</name>
</gene>
<evidence type="ECO:0000259" key="2">
    <source>
        <dbReference type="Pfam" id="PF04676"/>
    </source>
</evidence>
<sequence>MENKKTQVKILVCCGIKGHITSFIDYIEALFTKKGMFDYVFCIGDFFGDDESCEKEWEEFKKSGKNISVPIYTLGPNKKQHEKYFKNLKDQQLAPNIYYLGKDGIFTTSDGLKIGYISGIQNNSSKENEIHTFNYDSLSQFRDSCIRAGSTSLDILLTSPWPLDIRNKERIHENINVKEPTEKDSESQLLSWVAINLTPRYHFAGLQRVFYQRSPYKNSNSKTITRFIGLGDYQDNKTKKQKWLYGFVLSLAEPTTSNTLNYTVTESPFADNISQYIANMLPVSNQYFYNTSTNCNYRNNEQTKKRRFDGQPIKQSIDISTDSCWFCLSSKKITKHLIISIGNQIYISGTKGPLVNEHILVASIEHYKSLAEVPPETENEINLIKSSLNQYFESTGRVAVYFERNILSAHFQLQVVPVPIKMADRLEDMFKAKFKEYDLNLIDIPPAASLRQIAGSSEGHYFCTELPNGKRLFHSASKKNGRQQKFPLNIAREVLASPRLLNVESRIDWRKCEQSLDEEENDVKLFRDAFEPFNPIKD</sequence>
<dbReference type="InterPro" id="IPR040194">
    <property type="entry name" value="Cwf19-like"/>
</dbReference>
<organism evidence="4 5">
    <name type="scientific">Aphis glycines</name>
    <name type="common">Soybean aphid</name>
    <dbReference type="NCBI Taxonomy" id="307491"/>
    <lineage>
        <taxon>Eukaryota</taxon>
        <taxon>Metazoa</taxon>
        <taxon>Ecdysozoa</taxon>
        <taxon>Arthropoda</taxon>
        <taxon>Hexapoda</taxon>
        <taxon>Insecta</taxon>
        <taxon>Pterygota</taxon>
        <taxon>Neoptera</taxon>
        <taxon>Paraneoptera</taxon>
        <taxon>Hemiptera</taxon>
        <taxon>Sternorrhyncha</taxon>
        <taxon>Aphidomorpha</taxon>
        <taxon>Aphidoidea</taxon>
        <taxon>Aphididae</taxon>
        <taxon>Aphidini</taxon>
        <taxon>Aphis</taxon>
        <taxon>Aphis</taxon>
    </lineage>
</organism>
<dbReference type="PANTHER" id="PTHR12072">
    <property type="entry name" value="CWF19, CELL CYCLE CONTROL PROTEIN"/>
    <property type="match status" value="1"/>
</dbReference>
<evidence type="ECO:0008006" key="6">
    <source>
        <dbReference type="Google" id="ProtNLM"/>
    </source>
</evidence>
<comment type="caution">
    <text evidence="4">The sequence shown here is derived from an EMBL/GenBank/DDBJ whole genome shotgun (WGS) entry which is preliminary data.</text>
</comment>
<dbReference type="Pfam" id="PF04676">
    <property type="entry name" value="CwfJ_C_2"/>
    <property type="match status" value="1"/>
</dbReference>
<dbReference type="InterPro" id="IPR006767">
    <property type="entry name" value="Cwf19-like_C_dom-2"/>
</dbReference>
<accession>A0A6G0T3A0</accession>
<proteinExistence type="inferred from homology"/>
<dbReference type="GO" id="GO:0061632">
    <property type="term" value="F:RNA lariat debranching enzyme activator activity"/>
    <property type="evidence" value="ECO:0007669"/>
    <property type="project" value="TreeGrafter"/>
</dbReference>
<dbReference type="SUPFAM" id="SSF54197">
    <property type="entry name" value="HIT-like"/>
    <property type="match status" value="1"/>
</dbReference>